<dbReference type="RefSeq" id="WP_095960833.1">
    <property type="nucleotide sequence ID" value="NZ_CP022203.1"/>
</dbReference>
<dbReference type="Pfam" id="PF04237">
    <property type="entry name" value="YjbR"/>
    <property type="match status" value="1"/>
</dbReference>
<dbReference type="KEGG" id="mmas:MYMAC_006384"/>
<dbReference type="SUPFAM" id="SSF142906">
    <property type="entry name" value="YjbR-like"/>
    <property type="match status" value="1"/>
</dbReference>
<proteinExistence type="predicted"/>
<dbReference type="AlphaFoldDB" id="A0A250K427"/>
<evidence type="ECO:0000313" key="2">
    <source>
        <dbReference type="EMBL" id="ATB50728.1"/>
    </source>
</evidence>
<sequence>MSQPPADKVDPKLKAAEDYLREVMLALPEVTEEFPWGHRTAKVKGKMFVILALDNDGLGVTTKLPESNEAALTLPFTEPTGYGLGKSGWVSARFKPGSEVPVGLLAQWIHESFRAVAPQKVLKAMLAASGLAPVRAAKPAARAKKPVAAKSGAGAKKAAAAKSGAGAKKPVAAKSGAGAKKPVAAKSAASAKSSSAGKPGAGGRAGVAAGGKKPTAGTAAAGGKKSVAKRAPAREGPTVRAGAKAPSSKRGAARSSRSKR</sequence>
<feature type="compositionally biased region" description="Low complexity" evidence="1">
    <location>
        <begin position="241"/>
        <end position="260"/>
    </location>
</feature>
<dbReference type="OrthoDB" id="8479417at2"/>
<feature type="region of interest" description="Disordered" evidence="1">
    <location>
        <begin position="159"/>
        <end position="260"/>
    </location>
</feature>
<feature type="compositionally biased region" description="Low complexity" evidence="1">
    <location>
        <begin position="159"/>
        <end position="198"/>
    </location>
</feature>
<protein>
    <submittedName>
        <fullName evidence="2">DifB protein</fullName>
    </submittedName>
</protein>
<dbReference type="EMBL" id="CP022203">
    <property type="protein sequence ID" value="ATB50728.1"/>
    <property type="molecule type" value="Genomic_DNA"/>
</dbReference>
<evidence type="ECO:0000256" key="1">
    <source>
        <dbReference type="SAM" id="MobiDB-lite"/>
    </source>
</evidence>
<name>A0A250K427_9BACT</name>
<evidence type="ECO:0000313" key="3">
    <source>
        <dbReference type="Proteomes" id="UP000217343"/>
    </source>
</evidence>
<dbReference type="InterPro" id="IPR058532">
    <property type="entry name" value="YjbR/MT2646/Rv2570-like"/>
</dbReference>
<organism evidence="2 3">
    <name type="scientific">Corallococcus macrosporus DSM 14697</name>
    <dbReference type="NCBI Taxonomy" id="1189310"/>
    <lineage>
        <taxon>Bacteria</taxon>
        <taxon>Pseudomonadati</taxon>
        <taxon>Myxococcota</taxon>
        <taxon>Myxococcia</taxon>
        <taxon>Myxococcales</taxon>
        <taxon>Cystobacterineae</taxon>
        <taxon>Myxococcaceae</taxon>
        <taxon>Corallococcus</taxon>
    </lineage>
</organism>
<reference evidence="2 3" key="1">
    <citation type="submission" date="2017-06" db="EMBL/GenBank/DDBJ databases">
        <title>Sequencing and comparative analysis of myxobacterial genomes.</title>
        <authorList>
            <person name="Rupp O."/>
            <person name="Goesmann A."/>
            <person name="Sogaard-Andersen L."/>
        </authorList>
    </citation>
    <scope>NUCLEOTIDE SEQUENCE [LARGE SCALE GENOMIC DNA]</scope>
    <source>
        <strain evidence="2 3">DSM 14697</strain>
    </source>
</reference>
<dbReference type="Gene3D" id="3.90.1150.30">
    <property type="match status" value="1"/>
</dbReference>
<accession>A0A250K427</accession>
<gene>
    <name evidence="2" type="ORF">MYMAC_006384</name>
</gene>
<feature type="region of interest" description="Disordered" evidence="1">
    <location>
        <begin position="135"/>
        <end position="154"/>
    </location>
</feature>
<dbReference type="InterPro" id="IPR038056">
    <property type="entry name" value="YjbR-like_sf"/>
</dbReference>
<feature type="compositionally biased region" description="Low complexity" evidence="1">
    <location>
        <begin position="210"/>
        <end position="225"/>
    </location>
</feature>
<keyword evidence="3" id="KW-1185">Reference proteome</keyword>
<feature type="compositionally biased region" description="Gly residues" evidence="1">
    <location>
        <begin position="199"/>
        <end position="209"/>
    </location>
</feature>
<dbReference type="Proteomes" id="UP000217343">
    <property type="component" value="Chromosome"/>
</dbReference>